<dbReference type="EMBL" id="CAJPEV010000468">
    <property type="protein sequence ID" value="CAG0885596.1"/>
    <property type="molecule type" value="Genomic_DNA"/>
</dbReference>
<proteinExistence type="inferred from homology"/>
<gene>
    <name evidence="5" type="ORF">DSTB1V02_LOCUS3550</name>
</gene>
<dbReference type="Gene3D" id="2.60.40.770">
    <property type="match status" value="1"/>
</dbReference>
<dbReference type="InterPro" id="IPR014756">
    <property type="entry name" value="Ig_E-set"/>
</dbReference>
<dbReference type="SUPFAM" id="SSF81296">
    <property type="entry name" value="E set domains"/>
    <property type="match status" value="1"/>
</dbReference>
<evidence type="ECO:0000313" key="5">
    <source>
        <dbReference type="EMBL" id="CAD7243634.1"/>
    </source>
</evidence>
<dbReference type="InterPro" id="IPR039670">
    <property type="entry name" value="NPC2-like"/>
</dbReference>
<dbReference type="GO" id="GO:0005576">
    <property type="term" value="C:extracellular region"/>
    <property type="evidence" value="ECO:0007669"/>
    <property type="project" value="UniProtKB-SubCell"/>
</dbReference>
<keyword evidence="3" id="KW-0964">Secreted</keyword>
<organism evidence="5">
    <name type="scientific">Darwinula stevensoni</name>
    <dbReference type="NCBI Taxonomy" id="69355"/>
    <lineage>
        <taxon>Eukaryota</taxon>
        <taxon>Metazoa</taxon>
        <taxon>Ecdysozoa</taxon>
        <taxon>Arthropoda</taxon>
        <taxon>Crustacea</taxon>
        <taxon>Oligostraca</taxon>
        <taxon>Ostracoda</taxon>
        <taxon>Podocopa</taxon>
        <taxon>Podocopida</taxon>
        <taxon>Darwinulocopina</taxon>
        <taxon>Darwinuloidea</taxon>
        <taxon>Darwinulidae</taxon>
        <taxon>Darwinula</taxon>
    </lineage>
</organism>
<reference evidence="5" key="1">
    <citation type="submission" date="2020-11" db="EMBL/GenBank/DDBJ databases">
        <authorList>
            <person name="Tran Van P."/>
        </authorList>
    </citation>
    <scope>NUCLEOTIDE SEQUENCE</scope>
</reference>
<dbReference type="GO" id="GO:0032934">
    <property type="term" value="F:sterol binding"/>
    <property type="evidence" value="ECO:0007669"/>
    <property type="project" value="InterPro"/>
</dbReference>
<dbReference type="GO" id="GO:0015918">
    <property type="term" value="P:sterol transport"/>
    <property type="evidence" value="ECO:0007669"/>
    <property type="project" value="InterPro"/>
</dbReference>
<accession>A0A7R8X674</accession>
<dbReference type="PANTHER" id="PTHR11306">
    <property type="entry name" value="NIEMANN PICK TYPE C2 PROTEIN NPC2-RELATED"/>
    <property type="match status" value="1"/>
</dbReference>
<protein>
    <recommendedName>
        <fullName evidence="4">MD-2-related lipid-recognition domain-containing protein</fullName>
    </recommendedName>
</protein>
<dbReference type="PANTHER" id="PTHR11306:SF68">
    <property type="entry name" value="NPC INTRACELLULAR CHOLESTEROL TRANSPORTER 2"/>
    <property type="match status" value="1"/>
</dbReference>
<dbReference type="EMBL" id="LR899985">
    <property type="protein sequence ID" value="CAD7243634.1"/>
    <property type="molecule type" value="Genomic_DNA"/>
</dbReference>
<evidence type="ECO:0000256" key="3">
    <source>
        <dbReference type="ARBA" id="ARBA00022525"/>
    </source>
</evidence>
<dbReference type="Proteomes" id="UP000677054">
    <property type="component" value="Unassembled WGS sequence"/>
</dbReference>
<sequence length="143" mass="15706">MLKESSEEGDTIMIPWTNVAIVPLHSVEAGERYKACRVAYLLGNTPVIGFILPDMQPVANEDKPTVVVHGIIGGIPVPFHLPNADPCKDSGIKCPLKKKSTYIYSATLPVLPIYPKIKVDVKWELKSSTGKDFFCIQISALLE</sequence>
<comment type="subcellular location">
    <subcellularLocation>
        <location evidence="1">Secreted</location>
    </subcellularLocation>
</comment>
<feature type="domain" description="MD-2-related lipid-recognition" evidence="4">
    <location>
        <begin position="33"/>
        <end position="140"/>
    </location>
</feature>
<dbReference type="Pfam" id="PF02221">
    <property type="entry name" value="E1_DerP2_DerF2"/>
    <property type="match status" value="1"/>
</dbReference>
<dbReference type="SMART" id="SM00737">
    <property type="entry name" value="ML"/>
    <property type="match status" value="1"/>
</dbReference>
<dbReference type="OrthoDB" id="4937502at2759"/>
<evidence type="ECO:0000256" key="2">
    <source>
        <dbReference type="ARBA" id="ARBA00006370"/>
    </source>
</evidence>
<name>A0A7R8X674_9CRUS</name>
<dbReference type="AlphaFoldDB" id="A0A7R8X674"/>
<evidence type="ECO:0000313" key="6">
    <source>
        <dbReference type="Proteomes" id="UP000677054"/>
    </source>
</evidence>
<dbReference type="InterPro" id="IPR003172">
    <property type="entry name" value="ML_dom"/>
</dbReference>
<comment type="similarity">
    <text evidence="2">Belongs to the NPC2 family.</text>
</comment>
<keyword evidence="6" id="KW-1185">Reference proteome</keyword>
<evidence type="ECO:0000259" key="4">
    <source>
        <dbReference type="SMART" id="SM00737"/>
    </source>
</evidence>
<evidence type="ECO:0000256" key="1">
    <source>
        <dbReference type="ARBA" id="ARBA00004613"/>
    </source>
</evidence>
<dbReference type="FunFam" id="2.60.40.770:FF:000001">
    <property type="entry name" value="NPC intracellular cholesterol transporter 2"/>
    <property type="match status" value="1"/>
</dbReference>